<dbReference type="InterPro" id="IPR036514">
    <property type="entry name" value="SGNH_hydro_sf"/>
</dbReference>
<sequence length="229" mass="26291">MVAMKILCFGDSLTRGVSFVNGRLRILKNNYPNVLQDLFNKTNKGDEDIQVINKGVFNDNSNLLIERLELDVIREKPEYVIIEIGGNDCDFPWTEVSQKPNENHEATVPLERYINNLVSIVEKVRKEGITPILSTLPPLDPVRYYQRITRNFNSQVSNWICKAGGIEYWHSKYNRAIKKVAEELDVKLIDVRNAIQCAGDLNNLISDDGIHLTERGYEVFATEVFQKVY</sequence>
<dbReference type="InterPro" id="IPR051532">
    <property type="entry name" value="Ester_Hydrolysis_Enzymes"/>
</dbReference>
<dbReference type="AlphaFoldDB" id="A0A7X0LYV6"/>
<protein>
    <submittedName>
        <fullName evidence="2">Lysophospholipase L1-like esterase</fullName>
    </submittedName>
</protein>
<gene>
    <name evidence="2" type="ORF">HNR53_004649</name>
</gene>
<dbReference type="InterPro" id="IPR013830">
    <property type="entry name" value="SGNH_hydro"/>
</dbReference>
<name>A0A7X0LYV6_9BACI</name>
<dbReference type="Proteomes" id="UP000531594">
    <property type="component" value="Unassembled WGS sequence"/>
</dbReference>
<dbReference type="PANTHER" id="PTHR30383:SF5">
    <property type="entry name" value="SGNH HYDROLASE-TYPE ESTERASE DOMAIN-CONTAINING PROTEIN"/>
    <property type="match status" value="1"/>
</dbReference>
<dbReference type="PANTHER" id="PTHR30383">
    <property type="entry name" value="THIOESTERASE 1/PROTEASE 1/LYSOPHOSPHOLIPASE L1"/>
    <property type="match status" value="1"/>
</dbReference>
<evidence type="ECO:0000259" key="1">
    <source>
        <dbReference type="Pfam" id="PF13472"/>
    </source>
</evidence>
<dbReference type="RefSeq" id="WP_377802168.1">
    <property type="nucleotide sequence ID" value="NZ_JBHLZA010000054.1"/>
</dbReference>
<dbReference type="Pfam" id="PF13472">
    <property type="entry name" value="Lipase_GDSL_2"/>
    <property type="match status" value="1"/>
</dbReference>
<evidence type="ECO:0000313" key="3">
    <source>
        <dbReference type="Proteomes" id="UP000531594"/>
    </source>
</evidence>
<dbReference type="EMBL" id="JACHGK010000035">
    <property type="protein sequence ID" value="MBB6447927.1"/>
    <property type="molecule type" value="Genomic_DNA"/>
</dbReference>
<accession>A0A7X0LYV6</accession>
<comment type="caution">
    <text evidence="2">The sequence shown here is derived from an EMBL/GenBank/DDBJ whole genome shotgun (WGS) entry which is preliminary data.</text>
</comment>
<keyword evidence="3" id="KW-1185">Reference proteome</keyword>
<dbReference type="Gene3D" id="3.40.50.1110">
    <property type="entry name" value="SGNH hydrolase"/>
    <property type="match status" value="1"/>
</dbReference>
<organism evidence="2 3">
    <name type="scientific">Bacillus benzoevorans</name>
    <dbReference type="NCBI Taxonomy" id="1456"/>
    <lineage>
        <taxon>Bacteria</taxon>
        <taxon>Bacillati</taxon>
        <taxon>Bacillota</taxon>
        <taxon>Bacilli</taxon>
        <taxon>Bacillales</taxon>
        <taxon>Bacillaceae</taxon>
        <taxon>Bacillus</taxon>
    </lineage>
</organism>
<proteinExistence type="predicted"/>
<feature type="domain" description="SGNH hydrolase-type esterase" evidence="1">
    <location>
        <begin position="8"/>
        <end position="219"/>
    </location>
</feature>
<reference evidence="2 3" key="1">
    <citation type="submission" date="2020-08" db="EMBL/GenBank/DDBJ databases">
        <title>Genomic Encyclopedia of Type Strains, Phase IV (KMG-IV): sequencing the most valuable type-strain genomes for metagenomic binning, comparative biology and taxonomic classification.</title>
        <authorList>
            <person name="Goeker M."/>
        </authorList>
    </citation>
    <scope>NUCLEOTIDE SEQUENCE [LARGE SCALE GENOMIC DNA]</scope>
    <source>
        <strain evidence="2 3">DSM 5391</strain>
    </source>
</reference>
<dbReference type="GO" id="GO:0004622">
    <property type="term" value="F:phosphatidylcholine lysophospholipase activity"/>
    <property type="evidence" value="ECO:0007669"/>
    <property type="project" value="TreeGrafter"/>
</dbReference>
<dbReference type="SUPFAM" id="SSF52266">
    <property type="entry name" value="SGNH hydrolase"/>
    <property type="match status" value="1"/>
</dbReference>
<evidence type="ECO:0000313" key="2">
    <source>
        <dbReference type="EMBL" id="MBB6447927.1"/>
    </source>
</evidence>